<sequence>MQIFPVPPVNFLGFIIFNLCMTAVSAQKFRAINFAIRGSSCNSPLAAIYGNSIDTIEEDISTLLITTIMESYADKVNVFNLYFSNGDTGDNLIGSWTSEFSCSIIYGFEPQKDLGQRASCMQTENALYFYVVQRAVQQFKNAIFYADVTLDNGTRVVSNKTDGPLMYEKLTETLFVDGKSVPISDNRIVLTTSNVHIRYCVSPLETFTGCVYLNDQSIGRFNASCFVHDFQFQYIYRGHLLVFTIRETSTCMRQISRHILMTPDDTYRNPT</sequence>
<proteinExistence type="predicted"/>
<keyword evidence="2" id="KW-1185">Reference proteome</keyword>
<evidence type="ECO:0000313" key="2">
    <source>
        <dbReference type="Proteomes" id="UP001165740"/>
    </source>
</evidence>
<reference evidence="3" key="1">
    <citation type="submission" date="2025-08" db="UniProtKB">
        <authorList>
            <consortium name="RefSeq"/>
        </authorList>
    </citation>
    <scope>IDENTIFICATION</scope>
</reference>
<dbReference type="OrthoDB" id="10277082at2759"/>
<name>A0A9W2Z7I6_BIOGL</name>
<keyword evidence="1" id="KW-0732">Signal</keyword>
<feature type="chain" id="PRO_5040815055" evidence="1">
    <location>
        <begin position="27"/>
        <end position="271"/>
    </location>
</feature>
<evidence type="ECO:0000256" key="1">
    <source>
        <dbReference type="SAM" id="SignalP"/>
    </source>
</evidence>
<dbReference type="AlphaFoldDB" id="A0A9W2Z7I6"/>
<organism evidence="2 3">
    <name type="scientific">Biomphalaria glabrata</name>
    <name type="common">Bloodfluke planorb</name>
    <name type="synonym">Freshwater snail</name>
    <dbReference type="NCBI Taxonomy" id="6526"/>
    <lineage>
        <taxon>Eukaryota</taxon>
        <taxon>Metazoa</taxon>
        <taxon>Spiralia</taxon>
        <taxon>Lophotrochozoa</taxon>
        <taxon>Mollusca</taxon>
        <taxon>Gastropoda</taxon>
        <taxon>Heterobranchia</taxon>
        <taxon>Euthyneura</taxon>
        <taxon>Panpulmonata</taxon>
        <taxon>Hygrophila</taxon>
        <taxon>Lymnaeoidea</taxon>
        <taxon>Planorbidae</taxon>
        <taxon>Biomphalaria</taxon>
    </lineage>
</organism>
<evidence type="ECO:0000313" key="3">
    <source>
        <dbReference type="RefSeq" id="XP_055870892.1"/>
    </source>
</evidence>
<dbReference type="GeneID" id="106068880"/>
<dbReference type="Proteomes" id="UP001165740">
    <property type="component" value="Chromosome 17"/>
</dbReference>
<accession>A0A9W2Z7I6</accession>
<feature type="signal peptide" evidence="1">
    <location>
        <begin position="1"/>
        <end position="26"/>
    </location>
</feature>
<dbReference type="RefSeq" id="XP_055870892.1">
    <property type="nucleotide sequence ID" value="XM_056014917.1"/>
</dbReference>
<gene>
    <name evidence="3" type="primary">LOC106068880</name>
</gene>
<protein>
    <submittedName>
        <fullName evidence="3">Uncharacterized protein LOC106068880</fullName>
    </submittedName>
</protein>